<gene>
    <name evidence="1" type="ORF">SY86_15220</name>
</gene>
<accession>A0A0M2KHM3</accession>
<name>A0A0M2KHM3_9GAMM</name>
<protein>
    <submittedName>
        <fullName evidence="1">Bacteriophage protein</fullName>
    </submittedName>
</protein>
<dbReference type="STRING" id="65700.SY86_15220"/>
<organism evidence="1 2">
    <name type="scientific">Erwinia tracheiphila</name>
    <dbReference type="NCBI Taxonomy" id="65700"/>
    <lineage>
        <taxon>Bacteria</taxon>
        <taxon>Pseudomonadati</taxon>
        <taxon>Pseudomonadota</taxon>
        <taxon>Gammaproteobacteria</taxon>
        <taxon>Enterobacterales</taxon>
        <taxon>Erwiniaceae</taxon>
        <taxon>Erwinia</taxon>
    </lineage>
</organism>
<dbReference type="PATRIC" id="fig|65700.7.peg.3824"/>
<proteinExistence type="predicted"/>
<evidence type="ECO:0000313" key="1">
    <source>
        <dbReference type="EMBL" id="KKF36481.1"/>
    </source>
</evidence>
<sequence>MSQNWIRKCSLIVADEKGEGLELSSFRCTFSMSWPDTRWPRTAVFKVCNLKPETANRIQTGEFASVQLIAGYQDNYGLIFTGKIRYSITGRDNPTDTFVIIQAVDSHDAYDYATMNTTLSAGNTQAEQHHALLEGLAPYGIVKGAAPDFDATRFPRGKTYFGMTRDAADNLAGQCRASWQYINGQLVMVPEDNYVQEAIVINSTTGLIGMPQQTIMAGVNVRCLINPNIQVNGLIRLDQSLIYRTMLPDSDIAAAPGRIDTVTDGALQQTNGSISQPASLSTDGDYIVKNISYSGDTRGKPWYMDLVCIAKGSADLMNASTLNRTS</sequence>
<dbReference type="Pfam" id="PF22759">
    <property type="entry name" value="E217_GP41"/>
    <property type="match status" value="1"/>
</dbReference>
<dbReference type="AlphaFoldDB" id="A0A0M2KHM3"/>
<dbReference type="EMBL" id="JXNU01000003">
    <property type="protein sequence ID" value="KKF36481.1"/>
    <property type="molecule type" value="Genomic_DNA"/>
</dbReference>
<dbReference type="InterPro" id="IPR054496">
    <property type="entry name" value="E217_GP41"/>
</dbReference>
<dbReference type="Proteomes" id="UP000033924">
    <property type="component" value="Unassembled WGS sequence"/>
</dbReference>
<keyword evidence="2" id="KW-1185">Reference proteome</keyword>
<dbReference type="NCBIfam" id="NF047561">
    <property type="entry name" value="orf58_phage_fam"/>
    <property type="match status" value="1"/>
</dbReference>
<evidence type="ECO:0000313" key="2">
    <source>
        <dbReference type="Proteomes" id="UP000033924"/>
    </source>
</evidence>
<reference evidence="1 2" key="1">
    <citation type="submission" date="2015-01" db="EMBL/GenBank/DDBJ databases">
        <title>Erwinia tracheiphila.</title>
        <authorList>
            <person name="Shapiro L.R."/>
        </authorList>
    </citation>
    <scope>NUCLEOTIDE SEQUENCE [LARGE SCALE GENOMIC DNA]</scope>
    <source>
        <strain evidence="1 2">BuffGH</strain>
    </source>
</reference>
<comment type="caution">
    <text evidence="1">The sequence shown here is derived from an EMBL/GenBank/DDBJ whole genome shotgun (WGS) entry which is preliminary data.</text>
</comment>
<dbReference type="RefSeq" id="WP_016192276.1">
    <property type="nucleotide sequence ID" value="NZ_CP089932.1"/>
</dbReference>